<reference evidence="2" key="1">
    <citation type="journal article" date="2019" name="Int. J. Syst. Evol. Microbiol.">
        <title>The Global Catalogue of Microorganisms (GCM) 10K type strain sequencing project: providing services to taxonomists for standard genome sequencing and annotation.</title>
        <authorList>
            <consortium name="The Broad Institute Genomics Platform"/>
            <consortium name="The Broad Institute Genome Sequencing Center for Infectious Disease"/>
            <person name="Wu L."/>
            <person name="Ma J."/>
        </authorList>
    </citation>
    <scope>NUCLEOTIDE SEQUENCE [LARGE SCALE GENOMIC DNA]</scope>
    <source>
        <strain evidence="2">JCM 17085</strain>
    </source>
</reference>
<evidence type="ECO:0000313" key="2">
    <source>
        <dbReference type="Proteomes" id="UP001500841"/>
    </source>
</evidence>
<proteinExistence type="predicted"/>
<dbReference type="EMBL" id="BAABCV010000011">
    <property type="protein sequence ID" value="GAA4102422.1"/>
    <property type="molecule type" value="Genomic_DNA"/>
</dbReference>
<dbReference type="PROSITE" id="PS51257">
    <property type="entry name" value="PROKAR_LIPOPROTEIN"/>
    <property type="match status" value="1"/>
</dbReference>
<gene>
    <name evidence="1" type="ORF">GCM10022392_29280</name>
</gene>
<name>A0ABP7X250_9SPHI</name>
<dbReference type="Proteomes" id="UP001500841">
    <property type="component" value="Unassembled WGS sequence"/>
</dbReference>
<evidence type="ECO:0000313" key="1">
    <source>
        <dbReference type="EMBL" id="GAA4102422.1"/>
    </source>
</evidence>
<organism evidence="1 2">
    <name type="scientific">Mucilaginibacter panaciglaebae</name>
    <dbReference type="NCBI Taxonomy" id="502331"/>
    <lineage>
        <taxon>Bacteria</taxon>
        <taxon>Pseudomonadati</taxon>
        <taxon>Bacteroidota</taxon>
        <taxon>Sphingobacteriia</taxon>
        <taxon>Sphingobacteriales</taxon>
        <taxon>Sphingobacteriaceae</taxon>
        <taxon>Mucilaginibacter</taxon>
    </lineage>
</organism>
<protein>
    <submittedName>
        <fullName evidence="1">Uncharacterized protein</fullName>
    </submittedName>
</protein>
<accession>A0ABP7X250</accession>
<sequence length="131" mass="14528">MFTMKKEYLYILLLLVAFGCKKDDTKQIATTTKTAPGTMHIVINSDQLFSYNITEQDTVTNEFSIKDDYDKTGLDYYFTPSPGHKVIIEALTKSAGSLTATITYKDKPLGPVVSHPSGSATGFEFSYTIPH</sequence>
<keyword evidence="2" id="KW-1185">Reference proteome</keyword>
<comment type="caution">
    <text evidence="1">The sequence shown here is derived from an EMBL/GenBank/DDBJ whole genome shotgun (WGS) entry which is preliminary data.</text>
</comment>